<organism evidence="4 5">
    <name type="scientific">Trichobilharzia regenti</name>
    <name type="common">Nasal bird schistosome</name>
    <dbReference type="NCBI Taxonomy" id="157069"/>
    <lineage>
        <taxon>Eukaryota</taxon>
        <taxon>Metazoa</taxon>
        <taxon>Spiralia</taxon>
        <taxon>Lophotrochozoa</taxon>
        <taxon>Platyhelminthes</taxon>
        <taxon>Trematoda</taxon>
        <taxon>Digenea</taxon>
        <taxon>Strigeidida</taxon>
        <taxon>Schistosomatoidea</taxon>
        <taxon>Schistosomatidae</taxon>
        <taxon>Trichobilharzia</taxon>
    </lineage>
</organism>
<dbReference type="PANTHER" id="PTHR15228">
    <property type="entry name" value="SPERMATHECAL PHYSIOLOGY VARIANT"/>
    <property type="match status" value="1"/>
</dbReference>
<dbReference type="Gene3D" id="1.10.555.10">
    <property type="entry name" value="Rho GTPase activation protein"/>
    <property type="match status" value="1"/>
</dbReference>
<evidence type="ECO:0000259" key="3">
    <source>
        <dbReference type="PROSITE" id="PS50238"/>
    </source>
</evidence>
<dbReference type="Pfam" id="PF00169">
    <property type="entry name" value="PH"/>
    <property type="match status" value="1"/>
</dbReference>
<dbReference type="InterPro" id="IPR011993">
    <property type="entry name" value="PH-like_dom_sf"/>
</dbReference>
<dbReference type="AlphaFoldDB" id="A0AA85J1H0"/>
<dbReference type="CDD" id="cd00159">
    <property type="entry name" value="RhoGAP"/>
    <property type="match status" value="1"/>
</dbReference>
<dbReference type="SUPFAM" id="SSF48350">
    <property type="entry name" value="GTPase activation domain, GAP"/>
    <property type="match status" value="1"/>
</dbReference>
<keyword evidence="1" id="KW-0343">GTPase activation</keyword>
<reference evidence="4" key="1">
    <citation type="submission" date="2022-06" db="EMBL/GenBank/DDBJ databases">
        <authorList>
            <person name="Berger JAMES D."/>
            <person name="Berger JAMES D."/>
        </authorList>
    </citation>
    <scope>NUCLEOTIDE SEQUENCE [LARGE SCALE GENOMIC DNA]</scope>
</reference>
<evidence type="ECO:0000259" key="2">
    <source>
        <dbReference type="PROSITE" id="PS50003"/>
    </source>
</evidence>
<dbReference type="Proteomes" id="UP000050795">
    <property type="component" value="Unassembled WGS sequence"/>
</dbReference>
<protein>
    <recommendedName>
        <fullName evidence="6">Rho-GAP domain-containing protein</fullName>
    </recommendedName>
</protein>
<feature type="domain" description="PH" evidence="2">
    <location>
        <begin position="17"/>
        <end position="132"/>
    </location>
</feature>
<evidence type="ECO:0000313" key="4">
    <source>
        <dbReference type="Proteomes" id="UP000050795"/>
    </source>
</evidence>
<dbReference type="PANTHER" id="PTHR15228:SF24">
    <property type="entry name" value="RHO-GAP DOMAIN-CONTAINING PROTEIN"/>
    <property type="match status" value="1"/>
</dbReference>
<dbReference type="GO" id="GO:0007165">
    <property type="term" value="P:signal transduction"/>
    <property type="evidence" value="ECO:0007669"/>
    <property type="project" value="InterPro"/>
</dbReference>
<dbReference type="GO" id="GO:0005096">
    <property type="term" value="F:GTPase activator activity"/>
    <property type="evidence" value="ECO:0007669"/>
    <property type="project" value="UniProtKB-KW"/>
</dbReference>
<sequence>MKPSSSISANADGIKTTEKHQGWLKKLGGKLKIWKERYYVLTDTHLCYFTGTDRKKLLGEFALSGAKIESDPGDVEHNGDKSCLLLLKINGNSSLLPTGQQLHSQDQQQIILCAPSPRERKVWLRAIRKVLYLQQGGALFGTHLEEVFKYSKSSNEYLPRVVYETVKFIRENGLDTEGIFRKCGKQNAIQALADLYDSAAPGPILIPNEHDVHLVSGLLKYYLRELPEPVIPYKYYDKLKASGYRIADGDDLPEYIDIFQKLPPPNYNLLKYLCQFLFEVSEHEKQNRMSISSLASMFAPNFLRQQEEDLHIEMSASQLINHTMTEFIKAYQILFPFPLKSPELSMLQVDQGLNTTKVLIQSNTSSPLRISSWNNDMKMSTQSQMTESGICDKPSGFPFWSSENTTNNCTIENKCNNHKLHPTFSNNVNNNSDRINQMNKLDHKSAVLNNIRSSRDTHNTTLTTTTPTTLATTNNIVMRPHKRHYLHKSLTTRIDMNHSAEQKESRIQLRKLHTESGEYELGSLVGESEENLHCTGINGTHSSNDTKTDSSELTIIEDRREDMDNLIVAHTDINSMKMTEKSFNSLPSHQNNSELVKSSVKDRPIIPTHWSINTDKKKLPMESKTVKQKDSNETYASFNLDVLSKIYLNSEKVAQLNTNENNTFDNTTNTEITLTAGVPTDSLHYNGYYYSQSDFPKKVIHTKEFNASKKHDKAIRSESLDSHSPVEQIRYWRSVAAAAQANAAGQLARVDKLTQEVTRLRWDLSISHMENNLLRQNLASVQAELDQIHQISNSTVKRDKTMRHTLSP</sequence>
<dbReference type="InterPro" id="IPR001849">
    <property type="entry name" value="PH_domain"/>
</dbReference>
<dbReference type="GO" id="GO:0051056">
    <property type="term" value="P:regulation of small GTPase mediated signal transduction"/>
    <property type="evidence" value="ECO:0007669"/>
    <property type="project" value="UniProtKB-ARBA"/>
</dbReference>
<dbReference type="InterPro" id="IPR008936">
    <property type="entry name" value="Rho_GTPase_activation_prot"/>
</dbReference>
<keyword evidence="4" id="KW-1185">Reference proteome</keyword>
<dbReference type="InterPro" id="IPR000198">
    <property type="entry name" value="RhoGAP_dom"/>
</dbReference>
<dbReference type="Gene3D" id="2.30.29.30">
    <property type="entry name" value="Pleckstrin-homology domain (PH domain)/Phosphotyrosine-binding domain (PTB)"/>
    <property type="match status" value="1"/>
</dbReference>
<name>A0AA85J1H0_TRIRE</name>
<proteinExistence type="predicted"/>
<dbReference type="SMART" id="SM00233">
    <property type="entry name" value="PH"/>
    <property type="match status" value="1"/>
</dbReference>
<dbReference type="InterPro" id="IPR051025">
    <property type="entry name" value="RhoGAP"/>
</dbReference>
<evidence type="ECO:0008006" key="6">
    <source>
        <dbReference type="Google" id="ProtNLM"/>
    </source>
</evidence>
<evidence type="ECO:0000256" key="1">
    <source>
        <dbReference type="ARBA" id="ARBA00022468"/>
    </source>
</evidence>
<dbReference type="PROSITE" id="PS50003">
    <property type="entry name" value="PH_DOMAIN"/>
    <property type="match status" value="1"/>
</dbReference>
<dbReference type="SMART" id="SM00324">
    <property type="entry name" value="RhoGAP"/>
    <property type="match status" value="1"/>
</dbReference>
<feature type="domain" description="Rho-GAP" evidence="3">
    <location>
        <begin position="142"/>
        <end position="335"/>
    </location>
</feature>
<accession>A0AA85J1H0</accession>
<dbReference type="SUPFAM" id="SSF50729">
    <property type="entry name" value="PH domain-like"/>
    <property type="match status" value="1"/>
</dbReference>
<evidence type="ECO:0000313" key="5">
    <source>
        <dbReference type="WBParaSite" id="TREG1_13760.1"/>
    </source>
</evidence>
<reference evidence="5" key="2">
    <citation type="submission" date="2023-11" db="UniProtKB">
        <authorList>
            <consortium name="WormBaseParasite"/>
        </authorList>
    </citation>
    <scope>IDENTIFICATION</scope>
</reference>
<dbReference type="WBParaSite" id="TREG1_13760.1">
    <property type="protein sequence ID" value="TREG1_13760.1"/>
    <property type="gene ID" value="TREG1_13760"/>
</dbReference>
<dbReference type="PROSITE" id="PS50238">
    <property type="entry name" value="RHOGAP"/>
    <property type="match status" value="1"/>
</dbReference>
<dbReference type="Pfam" id="PF00620">
    <property type="entry name" value="RhoGAP"/>
    <property type="match status" value="1"/>
</dbReference>